<reference evidence="3 4" key="1">
    <citation type="submission" date="2019-02" db="EMBL/GenBank/DDBJ databases">
        <title>Sequencing the genomes of 1000 actinobacteria strains.</title>
        <authorList>
            <person name="Klenk H.-P."/>
        </authorList>
    </citation>
    <scope>NUCLEOTIDE SEQUENCE [LARGE SCALE GENOMIC DNA]</scope>
    <source>
        <strain evidence="3 4">DSM 45779</strain>
    </source>
</reference>
<protein>
    <submittedName>
        <fullName evidence="3">Type IV leader peptidase family protein</fullName>
    </submittedName>
</protein>
<dbReference type="Pfam" id="PF01478">
    <property type="entry name" value="Peptidase_A24"/>
    <property type="match status" value="1"/>
</dbReference>
<keyword evidence="1" id="KW-0812">Transmembrane</keyword>
<dbReference type="GO" id="GO:0016020">
    <property type="term" value="C:membrane"/>
    <property type="evidence" value="ECO:0007669"/>
    <property type="project" value="InterPro"/>
</dbReference>
<dbReference type="InterPro" id="IPR000045">
    <property type="entry name" value="Prepilin_IV_endopep_pep"/>
</dbReference>
<dbReference type="EMBL" id="SHKL01000001">
    <property type="protein sequence ID" value="RZT85556.1"/>
    <property type="molecule type" value="Genomic_DNA"/>
</dbReference>
<feature type="transmembrane region" description="Helical" evidence="1">
    <location>
        <begin position="85"/>
        <end position="101"/>
    </location>
</feature>
<feature type="domain" description="Prepilin type IV endopeptidase peptidase" evidence="2">
    <location>
        <begin position="70"/>
        <end position="161"/>
    </location>
</feature>
<accession>A0A4Q7UUV7</accession>
<evidence type="ECO:0000313" key="4">
    <source>
        <dbReference type="Proteomes" id="UP000291591"/>
    </source>
</evidence>
<evidence type="ECO:0000259" key="2">
    <source>
        <dbReference type="Pfam" id="PF01478"/>
    </source>
</evidence>
<feature type="transmembrane region" description="Helical" evidence="1">
    <location>
        <begin position="108"/>
        <end position="129"/>
    </location>
</feature>
<dbReference type="Gene3D" id="1.20.120.1220">
    <property type="match status" value="1"/>
</dbReference>
<feature type="transmembrane region" description="Helical" evidence="1">
    <location>
        <begin position="149"/>
        <end position="170"/>
    </location>
</feature>
<name>A0A4Q7UUV7_PSEST</name>
<feature type="transmembrane region" description="Helical" evidence="1">
    <location>
        <begin position="31"/>
        <end position="50"/>
    </location>
</feature>
<organism evidence="3 4">
    <name type="scientific">Pseudonocardia sediminis</name>
    <dbReference type="NCBI Taxonomy" id="1397368"/>
    <lineage>
        <taxon>Bacteria</taxon>
        <taxon>Bacillati</taxon>
        <taxon>Actinomycetota</taxon>
        <taxon>Actinomycetes</taxon>
        <taxon>Pseudonocardiales</taxon>
        <taxon>Pseudonocardiaceae</taxon>
        <taxon>Pseudonocardia</taxon>
    </lineage>
</organism>
<dbReference type="Proteomes" id="UP000291591">
    <property type="component" value="Unassembled WGS sequence"/>
</dbReference>
<proteinExistence type="predicted"/>
<evidence type="ECO:0000256" key="1">
    <source>
        <dbReference type="SAM" id="Phobius"/>
    </source>
</evidence>
<dbReference type="GO" id="GO:0004190">
    <property type="term" value="F:aspartic-type endopeptidase activity"/>
    <property type="evidence" value="ECO:0007669"/>
    <property type="project" value="InterPro"/>
</dbReference>
<keyword evidence="1" id="KW-1133">Transmembrane helix</keyword>
<gene>
    <name evidence="3" type="ORF">EV383_2429</name>
</gene>
<keyword evidence="1" id="KW-0472">Membrane</keyword>
<dbReference type="AlphaFoldDB" id="A0A4Q7UUV7"/>
<comment type="caution">
    <text evidence="3">The sequence shown here is derived from an EMBL/GenBank/DDBJ whole genome shotgun (WGS) entry which is preliminary data.</text>
</comment>
<sequence>MTAELTAVLAAVTLGPFTLLAVRRTMHSLWLPGRAETAAIVALAGITPALATHDTRALMTLLPLTLLGPAAALVDAREARLPDSLTAPLLGASLLMAAFSGPAGTRAVALATVVSGLAVVLAVLSTDLLGWGDVKLIPSLAIALAQVDALLSGLFRIVTLVALTAALVGFRYRRAVVPYGPALVIGTLSVGVGL</sequence>
<keyword evidence="4" id="KW-1185">Reference proteome</keyword>
<dbReference type="OrthoDB" id="9789291at2"/>
<evidence type="ECO:0000313" key="3">
    <source>
        <dbReference type="EMBL" id="RZT85556.1"/>
    </source>
</evidence>
<dbReference type="RefSeq" id="WP_130289994.1">
    <property type="nucleotide sequence ID" value="NZ_SHKL01000001.1"/>
</dbReference>